<name>A0ABP6TBT4_9ACTN</name>
<accession>A0ABP6TBT4</accession>
<keyword evidence="2" id="KW-1185">Reference proteome</keyword>
<organism evidence="1 2">
    <name type="scientific">Cryptosporangium minutisporangium</name>
    <dbReference type="NCBI Taxonomy" id="113569"/>
    <lineage>
        <taxon>Bacteria</taxon>
        <taxon>Bacillati</taxon>
        <taxon>Actinomycetota</taxon>
        <taxon>Actinomycetes</taxon>
        <taxon>Cryptosporangiales</taxon>
        <taxon>Cryptosporangiaceae</taxon>
        <taxon>Cryptosporangium</taxon>
    </lineage>
</organism>
<reference evidence="2" key="1">
    <citation type="journal article" date="2019" name="Int. J. Syst. Evol. Microbiol.">
        <title>The Global Catalogue of Microorganisms (GCM) 10K type strain sequencing project: providing services to taxonomists for standard genome sequencing and annotation.</title>
        <authorList>
            <consortium name="The Broad Institute Genomics Platform"/>
            <consortium name="The Broad Institute Genome Sequencing Center for Infectious Disease"/>
            <person name="Wu L."/>
            <person name="Ma J."/>
        </authorList>
    </citation>
    <scope>NUCLEOTIDE SEQUENCE [LARGE SCALE GENOMIC DNA]</scope>
    <source>
        <strain evidence="2">JCM 9458</strain>
    </source>
</reference>
<evidence type="ECO:0000313" key="1">
    <source>
        <dbReference type="EMBL" id="GAA3398609.1"/>
    </source>
</evidence>
<gene>
    <name evidence="1" type="ORF">GCM10020369_82440</name>
</gene>
<dbReference type="EMBL" id="BAAAYN010000093">
    <property type="protein sequence ID" value="GAA3398609.1"/>
    <property type="molecule type" value="Genomic_DNA"/>
</dbReference>
<evidence type="ECO:0000313" key="2">
    <source>
        <dbReference type="Proteomes" id="UP001501676"/>
    </source>
</evidence>
<proteinExistence type="predicted"/>
<comment type="caution">
    <text evidence="1">The sequence shown here is derived from an EMBL/GenBank/DDBJ whole genome shotgun (WGS) entry which is preliminary data.</text>
</comment>
<dbReference type="Proteomes" id="UP001501676">
    <property type="component" value="Unassembled WGS sequence"/>
</dbReference>
<sequence length="94" mass="10817">MRLAFDVGVHERHRVEFSFSKAWGWLTISVDGQRVRSDLHIASIQLVQTFDLVVGVQERHAVRIEKHRERMFGGFRPQPVYAYVDGRLVAQGVA</sequence>
<protein>
    <submittedName>
        <fullName evidence="1">Uncharacterized protein</fullName>
    </submittedName>
</protein>
<dbReference type="RefSeq" id="WP_345733799.1">
    <property type="nucleotide sequence ID" value="NZ_BAAAYN010000093.1"/>
</dbReference>